<gene>
    <name evidence="3" type="ORF">A2519_02490</name>
</gene>
<feature type="domain" description="Secretion system C-terminal sorting" evidence="2">
    <location>
        <begin position="709"/>
        <end position="787"/>
    </location>
</feature>
<dbReference type="NCBIfam" id="TIGR04183">
    <property type="entry name" value="Por_Secre_tail"/>
    <property type="match status" value="1"/>
</dbReference>
<keyword evidence="1" id="KW-0732">Signal</keyword>
<feature type="signal peptide" evidence="1">
    <location>
        <begin position="1"/>
        <end position="24"/>
    </location>
</feature>
<evidence type="ECO:0000313" key="4">
    <source>
        <dbReference type="Proteomes" id="UP000179243"/>
    </source>
</evidence>
<sequence>MGLKKNVICVLLLLVSWSTVFSSAYEQWRDSLPADYPTIKDYTRVLSKALRYAEENGFWHEADTIFMDYRGSNYAPAYSMALAQLIADPEYDSSISGLSKSTLMARVHNIISRSTNWYCSGQYAAIILQSIPDSLSQQEKDKMMYRIGTGRDGCAEFDYDPWGDTADTDIEYNFTPLHAYGAYCAFFPEDTATFRTLQQCWVEVAATKDMQDSFRLIGDPPKPINEWARGINFSSDFTGPNHFGFDMPYMFDPIATMGVTWTLMKAQGRPIPSTYYFNVGNLYDHCLKHYLLWDGVTVYPGGFDWTMYIRGHQSELLFYAGKKFMDNDLVAASLERSIFAHYEWRQKFLNGDLCGFSDSYVSNFSWLMTAMANCCLINRVNGPWTGGFASEAELNERTRGNHQAWVLSRLTANRTDNRFAKVGTGGWTILPRNGDHMGLWESGSMGQAGLNPFDNHGVDWGALYGTVSEFDEGFVSTKTACFAALPDKKSVLIYSPISFYEFRWKTQNWVFNDEQRIVYDSARSLVFDRTNKTATMSGRWFNVDDKIGYVNMHQSAVSVSEGSLTPQNSGVYWPGRYIGYIKFELLNKKTAFIVLPDATAEETRQYAQAAEYHVLATAPVRSGGVALKGQDGYWYLVMSNFTDSIQIVSATLPFIPTINEPVTGNALLMSSSDVSVSLAGYSSGIYRVGGAYNYADNAVKKETSCMVSVHPNPFNPVVKIVISGQATAVNRENIIISICNIQGAQVAALTARNSRLATGVTWDASSQPSGVYIVRLSMGGQKYSSKITLLK</sequence>
<evidence type="ECO:0000313" key="3">
    <source>
        <dbReference type="EMBL" id="OGK03622.1"/>
    </source>
</evidence>
<dbReference type="EMBL" id="MFYX01000084">
    <property type="protein sequence ID" value="OGK03622.1"/>
    <property type="molecule type" value="Genomic_DNA"/>
</dbReference>
<feature type="chain" id="PRO_5009528553" description="Secretion system C-terminal sorting domain-containing protein" evidence="1">
    <location>
        <begin position="25"/>
        <end position="791"/>
    </location>
</feature>
<evidence type="ECO:0000256" key="1">
    <source>
        <dbReference type="SAM" id="SignalP"/>
    </source>
</evidence>
<protein>
    <recommendedName>
        <fullName evidence="2">Secretion system C-terminal sorting domain-containing protein</fullName>
    </recommendedName>
</protein>
<organism evidence="3 4">
    <name type="scientific">Candidatus Raymondbacteria bacterium RIFOXYD12_FULL_49_13</name>
    <dbReference type="NCBI Taxonomy" id="1817890"/>
    <lineage>
        <taxon>Bacteria</taxon>
        <taxon>Raymondiibacteriota</taxon>
    </lineage>
</organism>
<reference evidence="3 4" key="1">
    <citation type="journal article" date="2016" name="Nat. Commun.">
        <title>Thousands of microbial genomes shed light on interconnected biogeochemical processes in an aquifer system.</title>
        <authorList>
            <person name="Anantharaman K."/>
            <person name="Brown C.T."/>
            <person name="Hug L.A."/>
            <person name="Sharon I."/>
            <person name="Castelle C.J."/>
            <person name="Probst A.J."/>
            <person name="Thomas B.C."/>
            <person name="Singh A."/>
            <person name="Wilkins M.J."/>
            <person name="Karaoz U."/>
            <person name="Brodie E.L."/>
            <person name="Williams K.H."/>
            <person name="Hubbard S.S."/>
            <person name="Banfield J.F."/>
        </authorList>
    </citation>
    <scope>NUCLEOTIDE SEQUENCE [LARGE SCALE GENOMIC DNA]</scope>
</reference>
<comment type="caution">
    <text evidence="3">The sequence shown here is derived from an EMBL/GenBank/DDBJ whole genome shotgun (WGS) entry which is preliminary data.</text>
</comment>
<evidence type="ECO:0000259" key="2">
    <source>
        <dbReference type="Pfam" id="PF18962"/>
    </source>
</evidence>
<name>A0A1F7FAS2_UNCRA</name>
<dbReference type="InterPro" id="IPR026444">
    <property type="entry name" value="Secre_tail"/>
</dbReference>
<accession>A0A1F7FAS2</accession>
<proteinExistence type="predicted"/>
<dbReference type="Proteomes" id="UP000179243">
    <property type="component" value="Unassembled WGS sequence"/>
</dbReference>
<dbReference type="Pfam" id="PF18962">
    <property type="entry name" value="Por_Secre_tail"/>
    <property type="match status" value="1"/>
</dbReference>
<dbReference type="AlphaFoldDB" id="A0A1F7FAS2"/>